<evidence type="ECO:0000313" key="2">
    <source>
        <dbReference type="Proteomes" id="UP000017248"/>
    </source>
</evidence>
<name>U6F7M7_LACHE</name>
<comment type="caution">
    <text evidence="1">The sequence shown here is derived from an EMBL/GenBank/DDBJ whole genome shotgun (WGS) entry which is preliminary data.</text>
</comment>
<dbReference type="HOGENOM" id="CLU_546047_0_0_9"/>
<organism evidence="1 2">
    <name type="scientific">Lactobacillus helveticus CIRM-BIA 951</name>
    <dbReference type="NCBI Taxonomy" id="1226334"/>
    <lineage>
        <taxon>Bacteria</taxon>
        <taxon>Bacillati</taxon>
        <taxon>Bacillota</taxon>
        <taxon>Bacilli</taxon>
        <taxon>Lactobacillales</taxon>
        <taxon>Lactobacillaceae</taxon>
        <taxon>Lactobacillus</taxon>
    </lineage>
</organism>
<evidence type="ECO:0000313" key="1">
    <source>
        <dbReference type="EMBL" id="CDI59268.1"/>
    </source>
</evidence>
<sequence>MKENQLLEDICAKLNQIISEKKAKGLNSFFDQSLLSKYISIIEALDTYAQPEVEVNWEDNLKPILNNNSTITPEIIKNMVNNLNFRKVTFIFPLGGTSLDKRLILSNNIFIDSIKSIKLNSYNLNLIPYDRQDFERLLSHNISAIFVTEISEEKHDFFTSEQVKNEVQKIIALLNINRKFIFLGHNRNRYRLISRQEDNSISMGENVCQFKVEDKQLQSNPFFFYDGRFDKDLFSMQQAGNIDKNAVKKQFEELIFKKENNKKAKAILNVISLLEGSSVNQNEDMAFLKLIIALDALLERDNDKDSRRVRIQLSENIVFILNTGISSNQSKQILKEISNGYDQRSLLVHEGLSTKNEEGIEKTYQFLFNLLKRVINALILDKRFKDVASMADVFKLIDEQIFLERKMIAYSILSVLLNESKEKDKCTEYINFHDLNKKVRNFINSELKQSKIINFQMFNPNFTKKDLEFVLNKLIKNELVLVINSKTYKLSNTVKNIEE</sequence>
<proteinExistence type="predicted"/>
<dbReference type="EMBL" id="CBUK010000168">
    <property type="protein sequence ID" value="CDI59268.1"/>
    <property type="molecule type" value="Genomic_DNA"/>
</dbReference>
<accession>U6F7M7</accession>
<dbReference type="RefSeq" id="WP_023191312.1">
    <property type="nucleotide sequence ID" value="NZ_HG530910.1"/>
</dbReference>
<keyword evidence="2" id="KW-1185">Reference proteome</keyword>
<reference evidence="1" key="1">
    <citation type="submission" date="2013-09" db="EMBL/GenBank/DDBJ databases">
        <title>Draft Genome Sequence of five Lactobacillus helveticus strains CIRM-BIA 101T, 103, 104, 951 and 953 isolated from milk product.</title>
        <authorList>
            <person name="Valence F."/>
            <person name="Chuat V."/>
            <person name="Ma L."/>
            <person name="Creno S."/>
            <person name="Falentin H."/>
            <person name="Lortal S."/>
            <person name="Bizet C."/>
            <person name="Clermont D."/>
            <person name="Loux V."/>
            <person name="Bouchier C."/>
            <person name="Cousin S."/>
        </authorList>
    </citation>
    <scope>NUCLEOTIDE SEQUENCE [LARGE SCALE GENOMIC DNA]</scope>
    <source>
        <strain evidence="1">CIRM-BIA 951</strain>
    </source>
</reference>
<protein>
    <submittedName>
        <fullName evidence="1">Uncharacterized protein</fullName>
    </submittedName>
</protein>
<dbReference type="Proteomes" id="UP000017248">
    <property type="component" value="Unassembled WGS sequence"/>
</dbReference>
<gene>
    <name evidence="1" type="ORF">LHCIRMBIA951_00528</name>
</gene>
<dbReference type="AlphaFoldDB" id="U6F7M7"/>